<dbReference type="FunFam" id="3.30.70.270:FF:000020">
    <property type="entry name" value="Transposon Tf2-6 polyprotein-like Protein"/>
    <property type="match status" value="1"/>
</dbReference>
<evidence type="ECO:0000256" key="1">
    <source>
        <dbReference type="ARBA" id="ARBA00012493"/>
    </source>
</evidence>
<evidence type="ECO:0000256" key="2">
    <source>
        <dbReference type="ARBA" id="ARBA00022679"/>
    </source>
</evidence>
<evidence type="ECO:0000313" key="9">
    <source>
        <dbReference type="EMBL" id="JAB65111.1"/>
    </source>
</evidence>
<dbReference type="GO" id="GO:0016787">
    <property type="term" value="F:hydrolase activity"/>
    <property type="evidence" value="ECO:0007669"/>
    <property type="project" value="UniProtKB-KW"/>
</dbReference>
<proteinExistence type="predicted"/>
<feature type="domain" description="Reverse transcriptase RNase H-like" evidence="8">
    <location>
        <begin position="89"/>
        <end position="192"/>
    </location>
</feature>
<dbReference type="GO" id="GO:0004519">
    <property type="term" value="F:endonuclease activity"/>
    <property type="evidence" value="ECO:0007669"/>
    <property type="project" value="UniProtKB-KW"/>
</dbReference>
<dbReference type="FunFam" id="3.10.20.370:FF:000001">
    <property type="entry name" value="Retrovirus-related Pol polyprotein from transposon 17.6-like protein"/>
    <property type="match status" value="1"/>
</dbReference>
<keyword evidence="4" id="KW-0540">Nuclease</keyword>
<name>V5I989_ANOGL</name>
<dbReference type="EC" id="2.7.7.49" evidence="1"/>
<keyword evidence="5" id="KW-0255">Endonuclease</keyword>
<dbReference type="AlphaFoldDB" id="V5I989"/>
<dbReference type="SUPFAM" id="SSF56672">
    <property type="entry name" value="DNA/RNA polymerases"/>
    <property type="match status" value="1"/>
</dbReference>
<gene>
    <name evidence="9" type="primary">POL3</name>
</gene>
<dbReference type="InterPro" id="IPR043502">
    <property type="entry name" value="DNA/RNA_pol_sf"/>
</dbReference>
<keyword evidence="3" id="KW-0548">Nucleotidyltransferase</keyword>
<evidence type="ECO:0000259" key="8">
    <source>
        <dbReference type="Pfam" id="PF17917"/>
    </source>
</evidence>
<accession>V5I989</accession>
<dbReference type="EMBL" id="GALX01003355">
    <property type="protein sequence ID" value="JAB65111.1"/>
    <property type="molecule type" value="Transcribed_RNA"/>
</dbReference>
<feature type="non-terminal residue" evidence="9">
    <location>
        <position position="277"/>
    </location>
</feature>
<keyword evidence="7" id="KW-0695">RNA-directed DNA polymerase</keyword>
<evidence type="ECO:0000256" key="5">
    <source>
        <dbReference type="ARBA" id="ARBA00022759"/>
    </source>
</evidence>
<keyword evidence="2" id="KW-0808">Transferase</keyword>
<feature type="non-terminal residue" evidence="9">
    <location>
        <position position="1"/>
    </location>
</feature>
<protein>
    <recommendedName>
        <fullName evidence="1">RNA-directed DNA polymerase</fullName>
        <ecNumber evidence="1">2.7.7.49</ecNumber>
    </recommendedName>
</protein>
<dbReference type="CDD" id="cd09274">
    <property type="entry name" value="RNase_HI_RT_Ty3"/>
    <property type="match status" value="1"/>
</dbReference>
<evidence type="ECO:0000256" key="3">
    <source>
        <dbReference type="ARBA" id="ARBA00022695"/>
    </source>
</evidence>
<organism evidence="9">
    <name type="scientific">Anoplophora glabripennis</name>
    <name type="common">Asian longhorn beetle</name>
    <name type="synonym">Anoplophora nobilis</name>
    <dbReference type="NCBI Taxonomy" id="217634"/>
    <lineage>
        <taxon>Eukaryota</taxon>
        <taxon>Metazoa</taxon>
        <taxon>Ecdysozoa</taxon>
        <taxon>Arthropoda</taxon>
        <taxon>Hexapoda</taxon>
        <taxon>Insecta</taxon>
        <taxon>Pterygota</taxon>
        <taxon>Neoptera</taxon>
        <taxon>Endopterygota</taxon>
        <taxon>Coleoptera</taxon>
        <taxon>Polyphaga</taxon>
        <taxon>Cucujiformia</taxon>
        <taxon>Chrysomeloidea</taxon>
        <taxon>Cerambycidae</taxon>
        <taxon>Lamiinae</taxon>
        <taxon>Lamiini</taxon>
        <taxon>Anoplophora</taxon>
    </lineage>
</organism>
<sequence length="277" mass="31709">VNSSGLLVDPDKVESILRIPIPRNVTEVRRIVGLASWYRRFVPNFSTIIAPLTSLTRKNKPFVWDSSCDNALATIKEHLISAPVLACPNFDLPFTIQTDASDYGLGAILSQHLDEGEKVICYASRSLTKCERKYSTTEKECLAVLFAIEKWRPYIEGTKFTVITDHYSLKWLHTIKDPVGRIARWAVRLQQYDFDVIHRPGKEHTVPDALSRAVPAVDSLSIDNTDNGENKFHQATDRWYLNLLNLVTNHPERYPLWRIQDSQLYKKSKPQYPELTG</sequence>
<dbReference type="InterPro" id="IPR043128">
    <property type="entry name" value="Rev_trsase/Diguanyl_cyclase"/>
</dbReference>
<dbReference type="Gene3D" id="3.30.70.270">
    <property type="match status" value="1"/>
</dbReference>
<evidence type="ECO:0000256" key="4">
    <source>
        <dbReference type="ARBA" id="ARBA00022722"/>
    </source>
</evidence>
<dbReference type="PANTHER" id="PTHR37984">
    <property type="entry name" value="PROTEIN CBG26694"/>
    <property type="match status" value="1"/>
</dbReference>
<evidence type="ECO:0000256" key="6">
    <source>
        <dbReference type="ARBA" id="ARBA00022801"/>
    </source>
</evidence>
<dbReference type="GO" id="GO:0003964">
    <property type="term" value="F:RNA-directed DNA polymerase activity"/>
    <property type="evidence" value="ECO:0007669"/>
    <property type="project" value="UniProtKB-KW"/>
</dbReference>
<dbReference type="InterPro" id="IPR041373">
    <property type="entry name" value="RT_RNaseH"/>
</dbReference>
<reference evidence="9" key="1">
    <citation type="submission" date="2013-07" db="EMBL/GenBank/DDBJ databases">
        <title>Midgut Transcriptome Profiling of Anoplphora glabripennis, a Lignocellulose Degrading, Wood-Boring Cerambycid.</title>
        <authorList>
            <person name="Scully E.D."/>
            <person name="Hoover K."/>
            <person name="Carlson J.E."/>
            <person name="Tien M."/>
            <person name="Geib S.M."/>
        </authorList>
    </citation>
    <scope>NUCLEOTIDE SEQUENCE</scope>
</reference>
<dbReference type="PANTHER" id="PTHR37984:SF5">
    <property type="entry name" value="PROTEIN NYNRIN-LIKE"/>
    <property type="match status" value="1"/>
</dbReference>
<keyword evidence="6" id="KW-0378">Hydrolase</keyword>
<dbReference type="InterPro" id="IPR050951">
    <property type="entry name" value="Retrovirus_Pol_polyprotein"/>
</dbReference>
<evidence type="ECO:0000256" key="7">
    <source>
        <dbReference type="ARBA" id="ARBA00022918"/>
    </source>
</evidence>
<dbReference type="Pfam" id="PF17917">
    <property type="entry name" value="RT_RNaseH"/>
    <property type="match status" value="1"/>
</dbReference>